<keyword evidence="3" id="KW-1185">Reference proteome</keyword>
<dbReference type="RefSeq" id="WP_091523049.1">
    <property type="nucleotide sequence ID" value="NZ_LT629772.1"/>
</dbReference>
<dbReference type="Proteomes" id="UP000199103">
    <property type="component" value="Chromosome I"/>
</dbReference>
<dbReference type="STRING" id="630515.SAMN04489812_1751"/>
<dbReference type="InterPro" id="IPR011009">
    <property type="entry name" value="Kinase-like_dom_sf"/>
</dbReference>
<dbReference type="InterPro" id="IPR002575">
    <property type="entry name" value="Aminoglycoside_PTrfase"/>
</dbReference>
<organism evidence="2 3">
    <name type="scientific">Microlunatus soli</name>
    <dbReference type="NCBI Taxonomy" id="630515"/>
    <lineage>
        <taxon>Bacteria</taxon>
        <taxon>Bacillati</taxon>
        <taxon>Actinomycetota</taxon>
        <taxon>Actinomycetes</taxon>
        <taxon>Propionibacteriales</taxon>
        <taxon>Propionibacteriaceae</taxon>
        <taxon>Microlunatus</taxon>
    </lineage>
</organism>
<evidence type="ECO:0000313" key="2">
    <source>
        <dbReference type="EMBL" id="SDS38624.1"/>
    </source>
</evidence>
<evidence type="ECO:0000259" key="1">
    <source>
        <dbReference type="Pfam" id="PF01636"/>
    </source>
</evidence>
<gene>
    <name evidence="2" type="ORF">SAMN04489812_1751</name>
</gene>
<dbReference type="PANTHER" id="PTHR21310:SF42">
    <property type="entry name" value="BIFUNCTIONAL AAC_APH"/>
    <property type="match status" value="1"/>
</dbReference>
<protein>
    <submittedName>
        <fullName evidence="2">Predicted kinase, aminoglycoside phosphotransferase (APT) family</fullName>
    </submittedName>
</protein>
<keyword evidence="2" id="KW-0418">Kinase</keyword>
<dbReference type="InterPro" id="IPR051678">
    <property type="entry name" value="AGP_Transferase"/>
</dbReference>
<name>A0A1H1RSI6_9ACTN</name>
<reference evidence="2 3" key="1">
    <citation type="submission" date="2016-10" db="EMBL/GenBank/DDBJ databases">
        <authorList>
            <person name="de Groot N.N."/>
        </authorList>
    </citation>
    <scope>NUCLEOTIDE SEQUENCE [LARGE SCALE GENOMIC DNA]</scope>
    <source>
        <strain evidence="2 3">DSM 21800</strain>
    </source>
</reference>
<dbReference type="Gene3D" id="3.30.200.20">
    <property type="entry name" value="Phosphorylase Kinase, domain 1"/>
    <property type="match status" value="1"/>
</dbReference>
<dbReference type="EMBL" id="LT629772">
    <property type="protein sequence ID" value="SDS38624.1"/>
    <property type="molecule type" value="Genomic_DNA"/>
</dbReference>
<dbReference type="PANTHER" id="PTHR21310">
    <property type="entry name" value="AMINOGLYCOSIDE PHOSPHOTRANSFERASE-RELATED-RELATED"/>
    <property type="match status" value="1"/>
</dbReference>
<dbReference type="SUPFAM" id="SSF56112">
    <property type="entry name" value="Protein kinase-like (PK-like)"/>
    <property type="match status" value="1"/>
</dbReference>
<feature type="domain" description="Aminoglycoside phosphotransferase" evidence="1">
    <location>
        <begin position="38"/>
        <end position="289"/>
    </location>
</feature>
<dbReference type="OrthoDB" id="9797603at2"/>
<accession>A0A1H1RSI6</accession>
<proteinExistence type="predicted"/>
<evidence type="ECO:0000313" key="3">
    <source>
        <dbReference type="Proteomes" id="UP000199103"/>
    </source>
</evidence>
<dbReference type="Gene3D" id="3.90.1200.10">
    <property type="match status" value="1"/>
</dbReference>
<keyword evidence="2" id="KW-0808">Transferase</keyword>
<sequence>MNRPLHDDELSIDLDLVRALLDRDLPQYAALPLTPLGASGSTNLLFRLGDELLVRMPRQPGNGDSITKERRWSPLMASQLPVTVPQIVAVGDPGFGYPERWSVVGWIDGVHPASVDPAHPAGDPARPGGDPALGASPIALAEDLADVVAALRSLEVPQQARADDSLRWYRGRPLVEFDADTRRNIDLCRSIDGLDLDLDAALALWEEALTLPGAAELGPDRWYHGDLVAENLLLRDGRLTAVLDFGSLSIGDPTIDLHGAWEVLDDPAREVFRQRLGIDQPEWLRARAWALGIALGAFSYYWDTMPGRRADRLAMARNALS</sequence>
<dbReference type="AlphaFoldDB" id="A0A1H1RSI6"/>
<dbReference type="GO" id="GO:0016301">
    <property type="term" value="F:kinase activity"/>
    <property type="evidence" value="ECO:0007669"/>
    <property type="project" value="UniProtKB-KW"/>
</dbReference>
<dbReference type="Pfam" id="PF01636">
    <property type="entry name" value="APH"/>
    <property type="match status" value="1"/>
</dbReference>